<dbReference type="EMBL" id="NCSJ02000030">
    <property type="protein sequence ID" value="RFU33760.1"/>
    <property type="molecule type" value="Genomic_DNA"/>
</dbReference>
<evidence type="ECO:0000313" key="2">
    <source>
        <dbReference type="EMBL" id="RFU33760.1"/>
    </source>
</evidence>
<feature type="compositionally biased region" description="Gly residues" evidence="1">
    <location>
        <begin position="83"/>
        <end position="92"/>
    </location>
</feature>
<comment type="caution">
    <text evidence="2">The sequence shown here is derived from an EMBL/GenBank/DDBJ whole genome shotgun (WGS) entry which is preliminary data.</text>
</comment>
<dbReference type="AlphaFoldDB" id="A0A3E2HK43"/>
<proteinExistence type="predicted"/>
<dbReference type="Proteomes" id="UP000258309">
    <property type="component" value="Unassembled WGS sequence"/>
</dbReference>
<reference evidence="2 3" key="1">
    <citation type="submission" date="2018-05" db="EMBL/GenBank/DDBJ databases">
        <title>Draft genome sequence of Scytalidium lignicola DSM 105466, a ubiquitous saprotrophic fungus.</title>
        <authorList>
            <person name="Buettner E."/>
            <person name="Gebauer A.M."/>
            <person name="Hofrichter M."/>
            <person name="Liers C."/>
            <person name="Kellner H."/>
        </authorList>
    </citation>
    <scope>NUCLEOTIDE SEQUENCE [LARGE SCALE GENOMIC DNA]</scope>
    <source>
        <strain evidence="2 3">DSM 105466</strain>
    </source>
</reference>
<name>A0A3E2HK43_SCYLI</name>
<protein>
    <submittedName>
        <fullName evidence="2">Uncharacterized protein</fullName>
    </submittedName>
</protein>
<feature type="non-terminal residue" evidence="2">
    <location>
        <position position="1"/>
    </location>
</feature>
<feature type="region of interest" description="Disordered" evidence="1">
    <location>
        <begin position="83"/>
        <end position="102"/>
    </location>
</feature>
<feature type="non-terminal residue" evidence="2">
    <location>
        <position position="130"/>
    </location>
</feature>
<accession>A0A3E2HK43</accession>
<keyword evidence="3" id="KW-1185">Reference proteome</keyword>
<organism evidence="2 3">
    <name type="scientific">Scytalidium lignicola</name>
    <name type="common">Hyphomycete</name>
    <dbReference type="NCBI Taxonomy" id="5539"/>
    <lineage>
        <taxon>Eukaryota</taxon>
        <taxon>Fungi</taxon>
        <taxon>Dikarya</taxon>
        <taxon>Ascomycota</taxon>
        <taxon>Pezizomycotina</taxon>
        <taxon>Leotiomycetes</taxon>
        <taxon>Leotiomycetes incertae sedis</taxon>
        <taxon>Scytalidium</taxon>
    </lineage>
</organism>
<evidence type="ECO:0000256" key="1">
    <source>
        <dbReference type="SAM" id="MobiDB-lite"/>
    </source>
</evidence>
<evidence type="ECO:0000313" key="3">
    <source>
        <dbReference type="Proteomes" id="UP000258309"/>
    </source>
</evidence>
<sequence>MWQAGRGGAASGREWEKDSGEDLLWWWRERDVGGGGDDDAKVSVVVVGLINDGRAFASAVVVWWWSWTIEWVILGVRGSSLGSGAGRPGAGTGSVVPVPLQPKSSSLDELLWKEERCKMDDLDSAGFFAL</sequence>
<gene>
    <name evidence="2" type="ORF">B7463_g2567</name>
</gene>